<comment type="caution">
    <text evidence="1">The sequence shown here is derived from an EMBL/GenBank/DDBJ whole genome shotgun (WGS) entry which is preliminary data.</text>
</comment>
<protein>
    <submittedName>
        <fullName evidence="1">Uncharacterized protein</fullName>
    </submittedName>
</protein>
<keyword evidence="2" id="KW-1185">Reference proteome</keyword>
<dbReference type="EMBL" id="JAJJMB010001752">
    <property type="protein sequence ID" value="KAI3955386.1"/>
    <property type="molecule type" value="Genomic_DNA"/>
</dbReference>
<evidence type="ECO:0000313" key="2">
    <source>
        <dbReference type="Proteomes" id="UP001202328"/>
    </source>
</evidence>
<name>A0AAD4TGA0_9MAGN</name>
<organism evidence="1 2">
    <name type="scientific">Papaver atlanticum</name>
    <dbReference type="NCBI Taxonomy" id="357466"/>
    <lineage>
        <taxon>Eukaryota</taxon>
        <taxon>Viridiplantae</taxon>
        <taxon>Streptophyta</taxon>
        <taxon>Embryophyta</taxon>
        <taxon>Tracheophyta</taxon>
        <taxon>Spermatophyta</taxon>
        <taxon>Magnoliopsida</taxon>
        <taxon>Ranunculales</taxon>
        <taxon>Papaveraceae</taxon>
        <taxon>Papaveroideae</taxon>
        <taxon>Papaver</taxon>
    </lineage>
</organism>
<evidence type="ECO:0000313" key="1">
    <source>
        <dbReference type="EMBL" id="KAI3955386.1"/>
    </source>
</evidence>
<reference evidence="1" key="1">
    <citation type="submission" date="2022-04" db="EMBL/GenBank/DDBJ databases">
        <title>A functionally conserved STORR gene fusion in Papaver species that diverged 16.8 million years ago.</title>
        <authorList>
            <person name="Catania T."/>
        </authorList>
    </citation>
    <scope>NUCLEOTIDE SEQUENCE</scope>
    <source>
        <strain evidence="1">S-188037</strain>
    </source>
</reference>
<gene>
    <name evidence="1" type="ORF">MKW98_018487</name>
</gene>
<dbReference type="AlphaFoldDB" id="A0AAD4TGA0"/>
<sequence>MRLMKMEVKVRVAPMRTEMIEMIIRNSCTQNVFGKVFKSGNHSSSCLVVAKIDKWDVKELGLEHNRIK</sequence>
<dbReference type="Proteomes" id="UP001202328">
    <property type="component" value="Unassembled WGS sequence"/>
</dbReference>
<proteinExistence type="predicted"/>
<accession>A0AAD4TGA0</accession>